<comment type="similarity">
    <text evidence="1">Belongs to the DprA/Smf family.</text>
</comment>
<dbReference type="PANTHER" id="PTHR43022:SF1">
    <property type="entry name" value="PROTEIN SMF"/>
    <property type="match status" value="1"/>
</dbReference>
<dbReference type="InterPro" id="IPR057666">
    <property type="entry name" value="DrpA_SLOG"/>
</dbReference>
<dbReference type="InterPro" id="IPR041614">
    <property type="entry name" value="DprA_WH"/>
</dbReference>
<dbReference type="PANTHER" id="PTHR43022">
    <property type="entry name" value="PROTEIN SMF"/>
    <property type="match status" value="1"/>
</dbReference>
<evidence type="ECO:0000259" key="4">
    <source>
        <dbReference type="Pfam" id="PF17782"/>
    </source>
</evidence>
<keyword evidence="6" id="KW-1185">Reference proteome</keyword>
<dbReference type="SUPFAM" id="SSF102405">
    <property type="entry name" value="MCP/YpsA-like"/>
    <property type="match status" value="1"/>
</dbReference>
<proteinExistence type="inferred from homology"/>
<dbReference type="RefSeq" id="WP_245704623.1">
    <property type="nucleotide sequence ID" value="NZ_FMZX01000001.1"/>
</dbReference>
<gene>
    <name evidence="5" type="ORF">SAMN04487779_10011157</name>
</gene>
<dbReference type="Proteomes" id="UP000198925">
    <property type="component" value="Unassembled WGS sequence"/>
</dbReference>
<dbReference type="InterPro" id="IPR003488">
    <property type="entry name" value="DprA"/>
</dbReference>
<evidence type="ECO:0000256" key="1">
    <source>
        <dbReference type="ARBA" id="ARBA00006525"/>
    </source>
</evidence>
<name>A0A1G6MCP2_9PROT</name>
<dbReference type="AlphaFoldDB" id="A0A1G6MCP2"/>
<dbReference type="InterPro" id="IPR036388">
    <property type="entry name" value="WH-like_DNA-bd_sf"/>
</dbReference>
<dbReference type="Pfam" id="PF02481">
    <property type="entry name" value="DNA_processg_A"/>
    <property type="match status" value="1"/>
</dbReference>
<feature type="domain" description="Smf/DprA SLOG" evidence="3">
    <location>
        <begin position="71"/>
        <end position="277"/>
    </location>
</feature>
<evidence type="ECO:0000256" key="2">
    <source>
        <dbReference type="SAM" id="MobiDB-lite"/>
    </source>
</evidence>
<dbReference type="Pfam" id="PF21102">
    <property type="entry name" value="DprA_N"/>
    <property type="match status" value="1"/>
</dbReference>
<sequence>MTADALDRLRLARTEGLGSQTFQRLLARFGSAAAALDALPDFSRGRLVPPPPAAAEREMAALARLGGRFLFLGLSGYPPLLGTLYDPPPAIALLGEPEALTGRAVAIVGARNASAAGRRLADALAAELAAEGLVITSGLARGIDSAAHGGAMRAGRTVAVVATGLDRPYPPENAGLQARIAAEGGAVLAEAPLGTAPLAQHFPRRNRIVAALSLGVVVVEAAQRSGSLITARLGLEMGRELFAVPGNPLDLRCRGSNDLIRQGAHLTESAADVLEHLPAAPHDRPLFSPRPEPDAAAPAAPAPPGPPGEAGQLIEMLGAAPIAVDEVVRRCHLSPSAVQAILLDLELAGRVEMLPGNRVALTGQA</sequence>
<evidence type="ECO:0000313" key="6">
    <source>
        <dbReference type="Proteomes" id="UP000198925"/>
    </source>
</evidence>
<feature type="region of interest" description="Disordered" evidence="2">
    <location>
        <begin position="280"/>
        <end position="311"/>
    </location>
</feature>
<organism evidence="5 6">
    <name type="scientific">Belnapia rosea</name>
    <dbReference type="NCBI Taxonomy" id="938405"/>
    <lineage>
        <taxon>Bacteria</taxon>
        <taxon>Pseudomonadati</taxon>
        <taxon>Pseudomonadota</taxon>
        <taxon>Alphaproteobacteria</taxon>
        <taxon>Acetobacterales</taxon>
        <taxon>Roseomonadaceae</taxon>
        <taxon>Belnapia</taxon>
    </lineage>
</organism>
<dbReference type="EMBL" id="FMZX01000001">
    <property type="protein sequence ID" value="SDC52715.1"/>
    <property type="molecule type" value="Genomic_DNA"/>
</dbReference>
<evidence type="ECO:0000259" key="3">
    <source>
        <dbReference type="Pfam" id="PF02481"/>
    </source>
</evidence>
<evidence type="ECO:0000313" key="5">
    <source>
        <dbReference type="EMBL" id="SDC52715.1"/>
    </source>
</evidence>
<feature type="domain" description="DprA winged helix" evidence="4">
    <location>
        <begin position="297"/>
        <end position="357"/>
    </location>
</feature>
<dbReference type="STRING" id="938405.SAMN02927895_01542"/>
<dbReference type="NCBIfam" id="TIGR00732">
    <property type="entry name" value="dprA"/>
    <property type="match status" value="1"/>
</dbReference>
<accession>A0A1G6MCP2</accession>
<protein>
    <submittedName>
        <fullName evidence="5">DNA processing protein</fullName>
    </submittedName>
</protein>
<reference evidence="5 6" key="1">
    <citation type="submission" date="2016-10" db="EMBL/GenBank/DDBJ databases">
        <authorList>
            <person name="de Groot N.N."/>
        </authorList>
    </citation>
    <scope>NUCLEOTIDE SEQUENCE [LARGE SCALE GENOMIC DNA]</scope>
    <source>
        <strain evidence="5 6">CPCC 100156</strain>
    </source>
</reference>
<dbReference type="Pfam" id="PF17782">
    <property type="entry name" value="WHD_DprA"/>
    <property type="match status" value="1"/>
</dbReference>
<dbReference type="GO" id="GO:0009294">
    <property type="term" value="P:DNA-mediated transformation"/>
    <property type="evidence" value="ECO:0007669"/>
    <property type="project" value="InterPro"/>
</dbReference>
<dbReference type="Gene3D" id="1.10.10.10">
    <property type="entry name" value="Winged helix-like DNA-binding domain superfamily/Winged helix DNA-binding domain"/>
    <property type="match status" value="1"/>
</dbReference>
<dbReference type="Gene3D" id="3.40.50.450">
    <property type="match status" value="1"/>
</dbReference>